<dbReference type="Pfam" id="PF02811">
    <property type="entry name" value="PHP"/>
    <property type="match status" value="1"/>
</dbReference>
<dbReference type="AlphaFoldDB" id="A0A8T7M552"/>
<dbReference type="SMART" id="SM00481">
    <property type="entry name" value="POLIIIAc"/>
    <property type="match status" value="1"/>
</dbReference>
<dbReference type="Proteomes" id="UP001431572">
    <property type="component" value="Chromosome 2"/>
</dbReference>
<organism evidence="2 4">
    <name type="scientific">Candidatus Chlorohelix allophototropha</name>
    <dbReference type="NCBI Taxonomy" id="3003348"/>
    <lineage>
        <taxon>Bacteria</taxon>
        <taxon>Bacillati</taxon>
        <taxon>Chloroflexota</taxon>
        <taxon>Chloroflexia</taxon>
        <taxon>Candidatus Chloroheliales</taxon>
        <taxon>Candidatus Chloroheliaceae</taxon>
        <taxon>Candidatus Chlorohelix</taxon>
    </lineage>
</organism>
<dbReference type="GO" id="GO:0035312">
    <property type="term" value="F:5'-3' DNA exonuclease activity"/>
    <property type="evidence" value="ECO:0007669"/>
    <property type="project" value="TreeGrafter"/>
</dbReference>
<dbReference type="Proteomes" id="UP000521676">
    <property type="component" value="Unassembled WGS sequence"/>
</dbReference>
<reference evidence="3" key="2">
    <citation type="journal article" date="2024" name="Nature">
        <title>Anoxygenic phototroph of the Chloroflexota uses a type I reaction centre.</title>
        <authorList>
            <person name="Tsuji J.M."/>
            <person name="Shaw N.A."/>
            <person name="Nagashima S."/>
            <person name="Venkiteswaran J.J."/>
            <person name="Schiff S.L."/>
            <person name="Watanabe T."/>
            <person name="Fukui M."/>
            <person name="Hanada S."/>
            <person name="Tank M."/>
            <person name="Neufeld J.D."/>
        </authorList>
    </citation>
    <scope>NUCLEOTIDE SEQUENCE</scope>
    <source>
        <strain evidence="3">L227-S17</strain>
    </source>
</reference>
<feature type="domain" description="Polymerase/histidinol phosphatase N-terminal" evidence="1">
    <location>
        <begin position="9"/>
        <end position="74"/>
    </location>
</feature>
<dbReference type="Gene3D" id="3.20.20.140">
    <property type="entry name" value="Metal-dependent hydrolases"/>
    <property type="match status" value="1"/>
</dbReference>
<dbReference type="RefSeq" id="WP_341470996.1">
    <property type="nucleotide sequence ID" value="NZ_CP128400.1"/>
</dbReference>
<evidence type="ECO:0000313" key="5">
    <source>
        <dbReference type="Proteomes" id="UP001431572"/>
    </source>
</evidence>
<dbReference type="InterPro" id="IPR003141">
    <property type="entry name" value="Pol/His_phosphatase_N"/>
</dbReference>
<keyword evidence="5" id="KW-1185">Reference proteome</keyword>
<dbReference type="PANTHER" id="PTHR42924:SF3">
    <property type="entry name" value="POLYMERASE_HISTIDINOL PHOSPHATASE N-TERMINAL DOMAIN-CONTAINING PROTEIN"/>
    <property type="match status" value="1"/>
</dbReference>
<sequence>MKNLTNHGIDLHTHTFASDGVWSPKSLVEAAKANKIGILSVCDHETLSSLKMVKMYAKKNGIEFIPGVEVAIKHNGSVYHLLMYGFDTENAEINALLEETRLKQWHKKQIMRERLEMRGYKVAESPLDAIAQSISPIYELACSLENDELNFKQAWAICREVEPDYKIAQPAKKVLEIAKNAGAITILAHPGRGGAEIAYASNRAILELVLLGLDGVEAYYHAHSTSEEERLVKLANRYNLLVTCGSDSHDANRKPIAWNPALCDQFLKRLNIRPFSVAA</sequence>
<dbReference type="EMBL" id="JACATZ010000003">
    <property type="protein sequence ID" value="NWJ47194.1"/>
    <property type="molecule type" value="Genomic_DNA"/>
</dbReference>
<evidence type="ECO:0000313" key="3">
    <source>
        <dbReference type="EMBL" id="WJW69105.1"/>
    </source>
</evidence>
<dbReference type="InterPro" id="IPR052018">
    <property type="entry name" value="PHP_domain"/>
</dbReference>
<proteinExistence type="predicted"/>
<dbReference type="CDD" id="cd07438">
    <property type="entry name" value="PHP_HisPPase_AMP"/>
    <property type="match status" value="1"/>
</dbReference>
<dbReference type="InterPro" id="IPR004013">
    <property type="entry name" value="PHP_dom"/>
</dbReference>
<protein>
    <submittedName>
        <fullName evidence="2">PHP domain-containing protein</fullName>
    </submittedName>
</protein>
<dbReference type="PANTHER" id="PTHR42924">
    <property type="entry name" value="EXONUCLEASE"/>
    <property type="match status" value="1"/>
</dbReference>
<evidence type="ECO:0000313" key="2">
    <source>
        <dbReference type="EMBL" id="NWJ47194.1"/>
    </source>
</evidence>
<dbReference type="InterPro" id="IPR016195">
    <property type="entry name" value="Pol/histidinol_Pase-like"/>
</dbReference>
<reference evidence="2 4" key="1">
    <citation type="submission" date="2020-06" db="EMBL/GenBank/DDBJ databases">
        <title>Anoxygenic phototrophic Chloroflexota member uses a Type I reaction center.</title>
        <authorList>
            <person name="Tsuji J.M."/>
            <person name="Shaw N.A."/>
            <person name="Nagashima S."/>
            <person name="Venkiteswaran J."/>
            <person name="Schiff S.L."/>
            <person name="Hanada S."/>
            <person name="Tank M."/>
            <person name="Neufeld J.D."/>
        </authorList>
    </citation>
    <scope>NUCLEOTIDE SEQUENCE [LARGE SCALE GENOMIC DNA]</scope>
    <source>
        <strain evidence="2">L227-S17</strain>
    </source>
</reference>
<evidence type="ECO:0000313" key="4">
    <source>
        <dbReference type="Proteomes" id="UP000521676"/>
    </source>
</evidence>
<dbReference type="SUPFAM" id="SSF89550">
    <property type="entry name" value="PHP domain-like"/>
    <property type="match status" value="1"/>
</dbReference>
<accession>A0A8T7M552</accession>
<name>A0A8T7M552_9CHLR</name>
<dbReference type="EMBL" id="CP128400">
    <property type="protein sequence ID" value="WJW69105.1"/>
    <property type="molecule type" value="Genomic_DNA"/>
</dbReference>
<evidence type="ECO:0000259" key="1">
    <source>
        <dbReference type="SMART" id="SM00481"/>
    </source>
</evidence>
<dbReference type="GO" id="GO:0004534">
    <property type="term" value="F:5'-3' RNA exonuclease activity"/>
    <property type="evidence" value="ECO:0007669"/>
    <property type="project" value="TreeGrafter"/>
</dbReference>
<dbReference type="Gene3D" id="1.10.150.650">
    <property type="match status" value="1"/>
</dbReference>
<gene>
    <name evidence="2" type="ORF">HXX08_15135</name>
    <name evidence="3" type="ORF">OZ401_002698</name>
</gene>